<reference evidence="4 5" key="1">
    <citation type="submission" date="2018-12" db="EMBL/GenBank/DDBJ databases">
        <title>Lysinibacillus antri sp. nov., isolated from a cave soil.</title>
        <authorList>
            <person name="Narsing Rao M.P."/>
            <person name="Zhang H."/>
            <person name="Dong Z.-Y."/>
            <person name="Niu X.-K."/>
            <person name="Zhang K."/>
            <person name="Fang B.-Z."/>
            <person name="Kang Y.-Q."/>
            <person name="Xiao M."/>
            <person name="Li W.-J."/>
        </authorList>
    </citation>
    <scope>NUCLEOTIDE SEQUENCE [LARGE SCALE GENOMIC DNA]</scope>
    <source>
        <strain evidence="4 5">SYSU K30002</strain>
    </source>
</reference>
<dbReference type="InterPro" id="IPR043128">
    <property type="entry name" value="Rev_trsase/Diguanyl_cyclase"/>
</dbReference>
<feature type="domain" description="GGDEF" evidence="3">
    <location>
        <begin position="376"/>
        <end position="513"/>
    </location>
</feature>
<dbReference type="InterPro" id="IPR000014">
    <property type="entry name" value="PAS"/>
</dbReference>
<feature type="domain" description="PAC" evidence="2">
    <location>
        <begin position="295"/>
        <end position="348"/>
    </location>
</feature>
<dbReference type="Proteomes" id="UP000287910">
    <property type="component" value="Unassembled WGS sequence"/>
</dbReference>
<accession>A0A3S0P1W3</accession>
<comment type="caution">
    <text evidence="4">The sequence shown here is derived from an EMBL/GenBank/DDBJ whole genome shotgun (WGS) entry which is preliminary data.</text>
</comment>
<dbReference type="SUPFAM" id="SSF55073">
    <property type="entry name" value="Nucleotide cyclase"/>
    <property type="match status" value="1"/>
</dbReference>
<dbReference type="PROSITE" id="PS50887">
    <property type="entry name" value="GGDEF"/>
    <property type="match status" value="1"/>
</dbReference>
<dbReference type="NCBIfam" id="TIGR00254">
    <property type="entry name" value="GGDEF"/>
    <property type="match status" value="1"/>
</dbReference>
<keyword evidence="1" id="KW-0472">Membrane</keyword>
<dbReference type="SUPFAM" id="SSF55785">
    <property type="entry name" value="PYP-like sensor domain (PAS domain)"/>
    <property type="match status" value="1"/>
</dbReference>
<dbReference type="EMBL" id="RYYR01000038">
    <property type="protein sequence ID" value="RUL47428.1"/>
    <property type="molecule type" value="Genomic_DNA"/>
</dbReference>
<keyword evidence="1" id="KW-0812">Transmembrane</keyword>
<organism evidence="4 5">
    <name type="scientific">Lysinibacillus antri</name>
    <dbReference type="NCBI Taxonomy" id="2498145"/>
    <lineage>
        <taxon>Bacteria</taxon>
        <taxon>Bacillati</taxon>
        <taxon>Bacillota</taxon>
        <taxon>Bacilli</taxon>
        <taxon>Bacillales</taxon>
        <taxon>Bacillaceae</taxon>
        <taxon>Lysinibacillus</taxon>
    </lineage>
</organism>
<feature type="transmembrane region" description="Helical" evidence="1">
    <location>
        <begin position="67"/>
        <end position="91"/>
    </location>
</feature>
<dbReference type="Gene3D" id="3.30.70.270">
    <property type="match status" value="1"/>
</dbReference>
<proteinExistence type="predicted"/>
<dbReference type="Gene3D" id="3.30.450.20">
    <property type="entry name" value="PAS domain"/>
    <property type="match status" value="1"/>
</dbReference>
<feature type="transmembrane region" description="Helical" evidence="1">
    <location>
        <begin position="216"/>
        <end position="235"/>
    </location>
</feature>
<feature type="transmembrane region" description="Helical" evidence="1">
    <location>
        <begin position="177"/>
        <end position="196"/>
    </location>
</feature>
<dbReference type="Pfam" id="PF00990">
    <property type="entry name" value="GGDEF"/>
    <property type="match status" value="1"/>
</dbReference>
<dbReference type="CDD" id="cd01949">
    <property type="entry name" value="GGDEF"/>
    <property type="match status" value="1"/>
</dbReference>
<dbReference type="FunFam" id="3.30.70.270:FF:000001">
    <property type="entry name" value="Diguanylate cyclase domain protein"/>
    <property type="match status" value="1"/>
</dbReference>
<evidence type="ECO:0000256" key="1">
    <source>
        <dbReference type="SAM" id="Phobius"/>
    </source>
</evidence>
<dbReference type="PANTHER" id="PTHR45138:SF9">
    <property type="entry name" value="DIGUANYLATE CYCLASE DGCM-RELATED"/>
    <property type="match status" value="1"/>
</dbReference>
<dbReference type="InterPro" id="IPR050469">
    <property type="entry name" value="Diguanylate_Cyclase"/>
</dbReference>
<protein>
    <submittedName>
        <fullName evidence="4">Diguanylate cyclase</fullName>
    </submittedName>
</protein>
<feature type="transmembrane region" description="Helical" evidence="1">
    <location>
        <begin position="38"/>
        <end position="55"/>
    </location>
</feature>
<sequence>MAEELFIWILLIIFAGVLSLSLCLFSHVKLKNAPGVRHYKIVTLLSTIFAFAYAFELASTSLKEIKFWLGIEYCVMPFIPSFILFMCFEYVGVKIKRLFFSMVLLIPLLTVFAHHTNELHHLYYLSIDLQSDTPFPIAEMEYGPLFYVHSLYLFLCLSISVIILLMQLKKSLFRFKLQILTMVAGLLIPVIANSFYLNDLSPYGIDLGPVSMSVSFILHGIALLSFQMFYVLPIAREKVFENMLEGVIVLEHNGAIVDYNNAISYVLPMLNSFSIGKHIETVLAEDRKLADLILQGEECDYECVKDGQTLYFQVRFSPVMNKDGITLGTIVTFVNITERVEMQEKLRHLASFDGLTNIYNRTYFMEKSIKKLDSIEEASLIMFDIDHFKVVNDTYGHDVGDIVLSHVANLAKNSLGPQDIIGRYGGEEFIIFLPTTNIENAFQLADTIRGRISEYSVSAEDYHIDVTSSFGIAYIEMTPGNQQAAMKQAIKKADHALYAAKKNGRNIVQTFKEDLPIV</sequence>
<dbReference type="InterPro" id="IPR000160">
    <property type="entry name" value="GGDEF_dom"/>
</dbReference>
<dbReference type="RefSeq" id="WP_126660582.1">
    <property type="nucleotide sequence ID" value="NZ_RYYR01000038.1"/>
</dbReference>
<dbReference type="InterPro" id="IPR035965">
    <property type="entry name" value="PAS-like_dom_sf"/>
</dbReference>
<dbReference type="InterPro" id="IPR000700">
    <property type="entry name" value="PAS-assoc_C"/>
</dbReference>
<dbReference type="Pfam" id="PF16927">
    <property type="entry name" value="HisKA_7TM"/>
    <property type="match status" value="1"/>
</dbReference>
<name>A0A3S0P1W3_9BACI</name>
<feature type="transmembrane region" description="Helical" evidence="1">
    <location>
        <begin position="145"/>
        <end position="165"/>
    </location>
</feature>
<dbReference type="CDD" id="cd00130">
    <property type="entry name" value="PAS"/>
    <property type="match status" value="1"/>
</dbReference>
<evidence type="ECO:0000259" key="3">
    <source>
        <dbReference type="PROSITE" id="PS50887"/>
    </source>
</evidence>
<keyword evidence="1" id="KW-1133">Transmembrane helix</keyword>
<dbReference type="PANTHER" id="PTHR45138">
    <property type="entry name" value="REGULATORY COMPONENTS OF SENSORY TRANSDUCTION SYSTEM"/>
    <property type="match status" value="1"/>
</dbReference>
<gene>
    <name evidence="4" type="ORF">EK386_18080</name>
</gene>
<feature type="transmembrane region" description="Helical" evidence="1">
    <location>
        <begin position="98"/>
        <end position="116"/>
    </location>
</feature>
<evidence type="ECO:0000313" key="5">
    <source>
        <dbReference type="Proteomes" id="UP000287910"/>
    </source>
</evidence>
<dbReference type="Pfam" id="PF13426">
    <property type="entry name" value="PAS_9"/>
    <property type="match status" value="1"/>
</dbReference>
<dbReference type="AlphaFoldDB" id="A0A3S0P1W3"/>
<dbReference type="NCBIfam" id="TIGR00229">
    <property type="entry name" value="sensory_box"/>
    <property type="match status" value="1"/>
</dbReference>
<evidence type="ECO:0000313" key="4">
    <source>
        <dbReference type="EMBL" id="RUL47428.1"/>
    </source>
</evidence>
<dbReference type="PROSITE" id="PS50113">
    <property type="entry name" value="PAC"/>
    <property type="match status" value="1"/>
</dbReference>
<keyword evidence="5" id="KW-1185">Reference proteome</keyword>
<dbReference type="SMART" id="SM00267">
    <property type="entry name" value="GGDEF"/>
    <property type="match status" value="1"/>
</dbReference>
<dbReference type="InterPro" id="IPR031621">
    <property type="entry name" value="HisKA_7TM"/>
</dbReference>
<evidence type="ECO:0000259" key="2">
    <source>
        <dbReference type="PROSITE" id="PS50113"/>
    </source>
</evidence>
<dbReference type="InterPro" id="IPR029787">
    <property type="entry name" value="Nucleotide_cyclase"/>
</dbReference>
<dbReference type="GO" id="GO:0052621">
    <property type="term" value="F:diguanylate cyclase activity"/>
    <property type="evidence" value="ECO:0007669"/>
    <property type="project" value="TreeGrafter"/>
</dbReference>
<feature type="transmembrane region" description="Helical" evidence="1">
    <location>
        <begin position="6"/>
        <end position="26"/>
    </location>
</feature>